<accession>A0A453B0Y2</accession>
<dbReference type="PANTHER" id="PTHR33116:SF87">
    <property type="entry name" value="OS01G0158850 PROTEIN"/>
    <property type="match status" value="1"/>
</dbReference>
<reference evidence="1" key="3">
    <citation type="journal article" date="2017" name="Nature">
        <title>Genome sequence of the progenitor of the wheat D genome Aegilops tauschii.</title>
        <authorList>
            <person name="Luo M.C."/>
            <person name="Gu Y.Q."/>
            <person name="Puiu D."/>
            <person name="Wang H."/>
            <person name="Twardziok S.O."/>
            <person name="Deal K.R."/>
            <person name="Huo N."/>
            <person name="Zhu T."/>
            <person name="Wang L."/>
            <person name="Wang Y."/>
            <person name="McGuire P.E."/>
            <person name="Liu S."/>
            <person name="Long H."/>
            <person name="Ramasamy R.K."/>
            <person name="Rodriguez J.C."/>
            <person name="Van S.L."/>
            <person name="Yuan L."/>
            <person name="Wang Z."/>
            <person name="Xia Z."/>
            <person name="Xiao L."/>
            <person name="Anderson O.D."/>
            <person name="Ouyang S."/>
            <person name="Liang Y."/>
            <person name="Zimin A.V."/>
            <person name="Pertea G."/>
            <person name="Qi P."/>
            <person name="Bennetzen J.L."/>
            <person name="Dai X."/>
            <person name="Dawson M.W."/>
            <person name="Muller H.G."/>
            <person name="Kugler K."/>
            <person name="Rivarola-Duarte L."/>
            <person name="Spannagl M."/>
            <person name="Mayer K.F.X."/>
            <person name="Lu F.H."/>
            <person name="Bevan M.W."/>
            <person name="Leroy P."/>
            <person name="Li P."/>
            <person name="You F.M."/>
            <person name="Sun Q."/>
            <person name="Liu Z."/>
            <person name="Lyons E."/>
            <person name="Wicker T."/>
            <person name="Salzberg S.L."/>
            <person name="Devos K.M."/>
            <person name="Dvorak J."/>
        </authorList>
    </citation>
    <scope>NUCLEOTIDE SEQUENCE [LARGE SCALE GENOMIC DNA]</scope>
    <source>
        <strain evidence="1">cv. AL8/78</strain>
    </source>
</reference>
<sequence length="81" mass="9433">VLSAMPTFALSVLRAPKKFFKEIDKVRRRFLWAHDKEISGGKCKVAWRMVTTPEARGGLCIHDLSAFARALRLRWFWLSWA</sequence>
<evidence type="ECO:0000313" key="2">
    <source>
        <dbReference type="Proteomes" id="UP000015105"/>
    </source>
</evidence>
<organism evidence="1 2">
    <name type="scientific">Aegilops tauschii subsp. strangulata</name>
    <name type="common">Goatgrass</name>
    <dbReference type="NCBI Taxonomy" id="200361"/>
    <lineage>
        <taxon>Eukaryota</taxon>
        <taxon>Viridiplantae</taxon>
        <taxon>Streptophyta</taxon>
        <taxon>Embryophyta</taxon>
        <taxon>Tracheophyta</taxon>
        <taxon>Spermatophyta</taxon>
        <taxon>Magnoliopsida</taxon>
        <taxon>Liliopsida</taxon>
        <taxon>Poales</taxon>
        <taxon>Poaceae</taxon>
        <taxon>BOP clade</taxon>
        <taxon>Pooideae</taxon>
        <taxon>Triticodae</taxon>
        <taxon>Triticeae</taxon>
        <taxon>Triticinae</taxon>
        <taxon>Aegilops</taxon>
    </lineage>
</organism>
<dbReference type="PANTHER" id="PTHR33116">
    <property type="entry name" value="REVERSE TRANSCRIPTASE ZINC-BINDING DOMAIN-CONTAINING PROTEIN-RELATED-RELATED"/>
    <property type="match status" value="1"/>
</dbReference>
<reference evidence="1" key="5">
    <citation type="journal article" date="2021" name="G3 (Bethesda)">
        <title>Aegilops tauschii genome assembly Aet v5.0 features greater sequence contiguity and improved annotation.</title>
        <authorList>
            <person name="Wang L."/>
            <person name="Zhu T."/>
            <person name="Rodriguez J.C."/>
            <person name="Deal K.R."/>
            <person name="Dubcovsky J."/>
            <person name="McGuire P.E."/>
            <person name="Lux T."/>
            <person name="Spannagl M."/>
            <person name="Mayer K.F.X."/>
            <person name="Baldrich P."/>
            <person name="Meyers B.C."/>
            <person name="Huo N."/>
            <person name="Gu Y.Q."/>
            <person name="Zhou H."/>
            <person name="Devos K.M."/>
            <person name="Bennetzen J.L."/>
            <person name="Unver T."/>
            <person name="Budak H."/>
            <person name="Gulick P.J."/>
            <person name="Galiba G."/>
            <person name="Kalapos B."/>
            <person name="Nelson D.R."/>
            <person name="Li P."/>
            <person name="You F.M."/>
            <person name="Luo M.C."/>
            <person name="Dvorak J."/>
        </authorList>
    </citation>
    <scope>NUCLEOTIDE SEQUENCE [LARGE SCALE GENOMIC DNA]</scope>
    <source>
        <strain evidence="1">cv. AL8/78</strain>
    </source>
</reference>
<dbReference type="STRING" id="200361.A0A453B0Y2"/>
<dbReference type="Proteomes" id="UP000015105">
    <property type="component" value="Chromosome 2D"/>
</dbReference>
<name>A0A453B0Y2_AEGTS</name>
<evidence type="ECO:0000313" key="1">
    <source>
        <dbReference type="EnsemblPlants" id="AET2Gv20329300.1"/>
    </source>
</evidence>
<reference evidence="1" key="4">
    <citation type="submission" date="2019-03" db="UniProtKB">
        <authorList>
            <consortium name="EnsemblPlants"/>
        </authorList>
    </citation>
    <scope>IDENTIFICATION</scope>
</reference>
<evidence type="ECO:0008006" key="3">
    <source>
        <dbReference type="Google" id="ProtNLM"/>
    </source>
</evidence>
<protein>
    <recommendedName>
        <fullName evidence="3">Reverse transcriptase zinc-binding domain-containing protein</fullName>
    </recommendedName>
</protein>
<proteinExistence type="predicted"/>
<dbReference type="AlphaFoldDB" id="A0A453B0Y2"/>
<dbReference type="Gramene" id="AET2Gv20329300.1">
    <property type="protein sequence ID" value="AET2Gv20329300.1"/>
    <property type="gene ID" value="AET2Gv20329300"/>
</dbReference>
<reference evidence="2" key="1">
    <citation type="journal article" date="2014" name="Science">
        <title>Ancient hybridizations among the ancestral genomes of bread wheat.</title>
        <authorList>
            <consortium name="International Wheat Genome Sequencing Consortium,"/>
            <person name="Marcussen T."/>
            <person name="Sandve S.R."/>
            <person name="Heier L."/>
            <person name="Spannagl M."/>
            <person name="Pfeifer M."/>
            <person name="Jakobsen K.S."/>
            <person name="Wulff B.B."/>
            <person name="Steuernagel B."/>
            <person name="Mayer K.F."/>
            <person name="Olsen O.A."/>
        </authorList>
    </citation>
    <scope>NUCLEOTIDE SEQUENCE [LARGE SCALE GENOMIC DNA]</scope>
    <source>
        <strain evidence="2">cv. AL8/78</strain>
    </source>
</reference>
<dbReference type="EnsemblPlants" id="AET2Gv20329300.1">
    <property type="protein sequence ID" value="AET2Gv20329300.1"/>
    <property type="gene ID" value="AET2Gv20329300"/>
</dbReference>
<keyword evidence="2" id="KW-1185">Reference proteome</keyword>
<reference evidence="2" key="2">
    <citation type="journal article" date="2017" name="Nat. Plants">
        <title>The Aegilops tauschii genome reveals multiple impacts of transposons.</title>
        <authorList>
            <person name="Zhao G."/>
            <person name="Zou C."/>
            <person name="Li K."/>
            <person name="Wang K."/>
            <person name="Li T."/>
            <person name="Gao L."/>
            <person name="Zhang X."/>
            <person name="Wang H."/>
            <person name="Yang Z."/>
            <person name="Liu X."/>
            <person name="Jiang W."/>
            <person name="Mao L."/>
            <person name="Kong X."/>
            <person name="Jiao Y."/>
            <person name="Jia J."/>
        </authorList>
    </citation>
    <scope>NUCLEOTIDE SEQUENCE [LARGE SCALE GENOMIC DNA]</scope>
    <source>
        <strain evidence="2">cv. AL8/78</strain>
    </source>
</reference>